<evidence type="ECO:0000313" key="2">
    <source>
        <dbReference type="Proteomes" id="UP001164250"/>
    </source>
</evidence>
<sequence length="60" mass="6307">MDLFIFKVNLMVVWGALVACVGPGANWMVVEAMATVVGREAEDEGAAAKGLVTTVNKIVI</sequence>
<dbReference type="EMBL" id="CM047902">
    <property type="protein sequence ID" value="KAJ0096169.1"/>
    <property type="molecule type" value="Genomic_DNA"/>
</dbReference>
<proteinExistence type="predicted"/>
<accession>A0ACC1BBC1</accession>
<gene>
    <name evidence="1" type="ORF">Patl1_15859</name>
</gene>
<reference evidence="2" key="1">
    <citation type="journal article" date="2023" name="G3 (Bethesda)">
        <title>Genome assembly and association tests identify interacting loci associated with vigor, precocity, and sex in interspecific pistachio rootstocks.</title>
        <authorList>
            <person name="Palmer W."/>
            <person name="Jacygrad E."/>
            <person name="Sagayaradj S."/>
            <person name="Cavanaugh K."/>
            <person name="Han R."/>
            <person name="Bertier L."/>
            <person name="Beede B."/>
            <person name="Kafkas S."/>
            <person name="Golino D."/>
            <person name="Preece J."/>
            <person name="Michelmore R."/>
        </authorList>
    </citation>
    <scope>NUCLEOTIDE SEQUENCE [LARGE SCALE GENOMIC DNA]</scope>
</reference>
<keyword evidence="2" id="KW-1185">Reference proteome</keyword>
<name>A0ACC1BBC1_9ROSI</name>
<organism evidence="1 2">
    <name type="scientific">Pistacia atlantica</name>
    <dbReference type="NCBI Taxonomy" id="434234"/>
    <lineage>
        <taxon>Eukaryota</taxon>
        <taxon>Viridiplantae</taxon>
        <taxon>Streptophyta</taxon>
        <taxon>Embryophyta</taxon>
        <taxon>Tracheophyta</taxon>
        <taxon>Spermatophyta</taxon>
        <taxon>Magnoliopsida</taxon>
        <taxon>eudicotyledons</taxon>
        <taxon>Gunneridae</taxon>
        <taxon>Pentapetalae</taxon>
        <taxon>rosids</taxon>
        <taxon>malvids</taxon>
        <taxon>Sapindales</taxon>
        <taxon>Anacardiaceae</taxon>
        <taxon>Pistacia</taxon>
    </lineage>
</organism>
<protein>
    <submittedName>
        <fullName evidence="1">Uncharacterized protein</fullName>
    </submittedName>
</protein>
<evidence type="ECO:0000313" key="1">
    <source>
        <dbReference type="EMBL" id="KAJ0096169.1"/>
    </source>
</evidence>
<dbReference type="Proteomes" id="UP001164250">
    <property type="component" value="Chromosome 6"/>
</dbReference>
<comment type="caution">
    <text evidence="1">The sequence shown here is derived from an EMBL/GenBank/DDBJ whole genome shotgun (WGS) entry which is preliminary data.</text>
</comment>